<evidence type="ECO:0000313" key="4">
    <source>
        <dbReference type="Proteomes" id="UP000298416"/>
    </source>
</evidence>
<name>A0A8X9ADM7_SALSN</name>
<proteinExistence type="predicted"/>
<organism evidence="3">
    <name type="scientific">Salvia splendens</name>
    <name type="common">Scarlet sage</name>
    <dbReference type="NCBI Taxonomy" id="180675"/>
    <lineage>
        <taxon>Eukaryota</taxon>
        <taxon>Viridiplantae</taxon>
        <taxon>Streptophyta</taxon>
        <taxon>Embryophyta</taxon>
        <taxon>Tracheophyta</taxon>
        <taxon>Spermatophyta</taxon>
        <taxon>Magnoliopsida</taxon>
        <taxon>eudicotyledons</taxon>
        <taxon>Gunneridae</taxon>
        <taxon>Pentapetalae</taxon>
        <taxon>asterids</taxon>
        <taxon>lamiids</taxon>
        <taxon>Lamiales</taxon>
        <taxon>Lamiaceae</taxon>
        <taxon>Nepetoideae</taxon>
        <taxon>Mentheae</taxon>
        <taxon>Salviinae</taxon>
        <taxon>Salvia</taxon>
        <taxon>Salvia subgen. Calosphace</taxon>
        <taxon>core Calosphace</taxon>
    </lineage>
</organism>
<sequence length="247" mass="27462">MARKLMLFHMLMALSMLTARLEARGKFPIVHFIDAMSRPIDLHIRSGGLSSSAQLQPGQDYGMRLKVDDVHSVMSVCGSTFASFNAYEPARDKGHAAVFWRGSYKGFYMSHDKVSSSGIHSLLFAHPYAKTLLCVLSLLLYSSFVHEPHEPQVHAIKVHDQATTLKVSGGKIQKQNEQHCEQEIDDMKRGIKSGSITPNSSLLKFTDDAVDEQKHAIRIANEKVELAVQAYDLVLNQHSPNLCGDSI</sequence>
<dbReference type="InterPro" id="IPR024610">
    <property type="entry name" value="ING_N_histone-binding"/>
</dbReference>
<reference evidence="3" key="2">
    <citation type="submission" date="2020-08" db="EMBL/GenBank/DDBJ databases">
        <title>Plant Genome Project.</title>
        <authorList>
            <person name="Zhang R.-G."/>
        </authorList>
    </citation>
    <scope>NUCLEOTIDE SEQUENCE</scope>
    <source>
        <strain evidence="3">Huo1</strain>
        <tissue evidence="3">Leaf</tissue>
    </source>
</reference>
<feature type="domain" description="Inhibitor of growth protein N-terminal histone-binding" evidence="2">
    <location>
        <begin position="172"/>
        <end position="236"/>
    </location>
</feature>
<dbReference type="Pfam" id="PF12998">
    <property type="entry name" value="ING"/>
    <property type="match status" value="1"/>
</dbReference>
<evidence type="ECO:0000256" key="1">
    <source>
        <dbReference type="SAM" id="SignalP"/>
    </source>
</evidence>
<accession>A0A8X9ADM7</accession>
<gene>
    <name evidence="3" type="ORF">SASPL_101852</name>
</gene>
<evidence type="ECO:0000259" key="2">
    <source>
        <dbReference type="Pfam" id="PF12998"/>
    </source>
</evidence>
<protein>
    <recommendedName>
        <fullName evidence="2">Inhibitor of growth protein N-terminal histone-binding domain-containing protein</fullName>
    </recommendedName>
</protein>
<keyword evidence="1" id="KW-0732">Signal</keyword>
<dbReference type="EMBL" id="PNBA02000001">
    <property type="protein sequence ID" value="KAG6436946.1"/>
    <property type="molecule type" value="Genomic_DNA"/>
</dbReference>
<feature type="signal peptide" evidence="1">
    <location>
        <begin position="1"/>
        <end position="23"/>
    </location>
</feature>
<dbReference type="AlphaFoldDB" id="A0A8X9ADM7"/>
<dbReference type="Proteomes" id="UP000298416">
    <property type="component" value="Unassembled WGS sequence"/>
</dbReference>
<dbReference type="PANTHER" id="PTHR35630">
    <property type="entry name" value="LEGUMINOSIN GROUP486 SECRETED PEPTIDE"/>
    <property type="match status" value="1"/>
</dbReference>
<dbReference type="PANTHER" id="PTHR35630:SF1">
    <property type="entry name" value="LEGUMINOSIN GROUP486 SECRETED PEPTIDE"/>
    <property type="match status" value="1"/>
</dbReference>
<feature type="chain" id="PRO_5036454717" description="Inhibitor of growth protein N-terminal histone-binding domain-containing protein" evidence="1">
    <location>
        <begin position="24"/>
        <end position="247"/>
    </location>
</feature>
<keyword evidence="4" id="KW-1185">Reference proteome</keyword>
<reference evidence="3" key="1">
    <citation type="submission" date="2018-01" db="EMBL/GenBank/DDBJ databases">
        <authorList>
            <person name="Mao J.F."/>
        </authorList>
    </citation>
    <scope>NUCLEOTIDE SEQUENCE</scope>
    <source>
        <strain evidence="3">Huo1</strain>
        <tissue evidence="3">Leaf</tissue>
    </source>
</reference>
<evidence type="ECO:0000313" key="3">
    <source>
        <dbReference type="EMBL" id="KAG6436946.1"/>
    </source>
</evidence>
<comment type="caution">
    <text evidence="3">The sequence shown here is derived from an EMBL/GenBank/DDBJ whole genome shotgun (WGS) entry which is preliminary data.</text>
</comment>